<dbReference type="AlphaFoldDB" id="A0A844XUJ4"/>
<evidence type="ECO:0000256" key="6">
    <source>
        <dbReference type="ARBA" id="ARBA00023065"/>
    </source>
</evidence>
<keyword evidence="9 10" id="KW-0998">Cell outer membrane</keyword>
<organism evidence="15 16">
    <name type="scientific">Qipengyuania vulgaris</name>
    <dbReference type="NCBI Taxonomy" id="291985"/>
    <lineage>
        <taxon>Bacteria</taxon>
        <taxon>Pseudomonadati</taxon>
        <taxon>Pseudomonadota</taxon>
        <taxon>Alphaproteobacteria</taxon>
        <taxon>Sphingomonadales</taxon>
        <taxon>Erythrobacteraceae</taxon>
        <taxon>Qipengyuania</taxon>
    </lineage>
</organism>
<dbReference type="GO" id="GO:0006811">
    <property type="term" value="P:monoatomic ion transport"/>
    <property type="evidence" value="ECO:0007669"/>
    <property type="project" value="UniProtKB-KW"/>
</dbReference>
<feature type="transmembrane region" description="Helical" evidence="12">
    <location>
        <begin position="21"/>
        <end position="44"/>
    </location>
</feature>
<dbReference type="GO" id="GO:0015889">
    <property type="term" value="P:cobalamin transport"/>
    <property type="evidence" value="ECO:0007669"/>
    <property type="project" value="TreeGrafter"/>
</dbReference>
<dbReference type="PANTHER" id="PTHR30069:SF53">
    <property type="entry name" value="COLICIN I RECEPTOR-RELATED"/>
    <property type="match status" value="1"/>
</dbReference>
<dbReference type="PANTHER" id="PTHR30069">
    <property type="entry name" value="TONB-DEPENDENT OUTER MEMBRANE RECEPTOR"/>
    <property type="match status" value="1"/>
</dbReference>
<evidence type="ECO:0000256" key="2">
    <source>
        <dbReference type="ARBA" id="ARBA00022448"/>
    </source>
</evidence>
<evidence type="ECO:0000313" key="16">
    <source>
        <dbReference type="Proteomes" id="UP000448199"/>
    </source>
</evidence>
<evidence type="ECO:0000259" key="13">
    <source>
        <dbReference type="Pfam" id="PF00593"/>
    </source>
</evidence>
<dbReference type="SUPFAM" id="SSF56935">
    <property type="entry name" value="Porins"/>
    <property type="match status" value="1"/>
</dbReference>
<evidence type="ECO:0000256" key="1">
    <source>
        <dbReference type="ARBA" id="ARBA00004571"/>
    </source>
</evidence>
<dbReference type="Proteomes" id="UP000448199">
    <property type="component" value="Unassembled WGS sequence"/>
</dbReference>
<feature type="domain" description="TonB-dependent receptor plug" evidence="14">
    <location>
        <begin position="98"/>
        <end position="206"/>
    </location>
</feature>
<evidence type="ECO:0000256" key="11">
    <source>
        <dbReference type="RuleBase" id="RU003357"/>
    </source>
</evidence>
<dbReference type="Gene3D" id="2.40.170.20">
    <property type="entry name" value="TonB-dependent receptor, beta-barrel domain"/>
    <property type="match status" value="1"/>
</dbReference>
<dbReference type="GO" id="GO:0009279">
    <property type="term" value="C:cell outer membrane"/>
    <property type="evidence" value="ECO:0007669"/>
    <property type="project" value="UniProtKB-SubCell"/>
</dbReference>
<evidence type="ECO:0000256" key="5">
    <source>
        <dbReference type="ARBA" id="ARBA00022729"/>
    </source>
</evidence>
<protein>
    <submittedName>
        <fullName evidence="15">TonB-dependent receptor</fullName>
    </submittedName>
</protein>
<feature type="domain" description="TonB-dependent receptor-like beta-barrel" evidence="13">
    <location>
        <begin position="243"/>
        <end position="639"/>
    </location>
</feature>
<dbReference type="InterPro" id="IPR037066">
    <property type="entry name" value="Plug_dom_sf"/>
</dbReference>
<sequence>MYRWQAGTESIQASSRHERRSFVIGGIVYKYLFLLTASAVPAAVHAQTASEEALAEIIERQDAEGEPEPVGEEVYVQTRQPASESVITVTANGLGTDLRNTGQSITVIDREEIETLQGADPANALARVPGLSFSRSGPVGTVTSVNVRGANADQLLVLVDGVRVADQASPSGGFDFGNLLLGTAGKIDVLRGSNSTIWGSEAVGGVVDISTRTERGMTGSVEYGARDTLFASAAAGTGDDDVFFGLTSSWYETDGFSAAASGTEADGSQQFAIGSTAFVNLTPSLEAFAHANFAEGEVEIDGFSSTDFSPADSDDMQKTTRYWGDVGLAYYGNDLTLRAAYSLSDTERSNRDGDGAETFGSDGHSERLSLRGEYRLLGGLSLAFGGDHEWTSFVTSFDNAAETEISGAYAQLGWVMGNLAAHAGARVDDHELFGSQTSFGGDLSYGFAGDWRVRASVGEGFKAPTLYQLLSFYGNEDLQPEESTSFDLGVENGQRESGLHLALTGFRRDSDNLIGFGFIADRPSGVYLNTAQARAQGIEAEAGIDLAPGLRLAGIYSYVEAEDRMTGLDLARRPDHFGTIYADWESSFGLGLGADLRIVGPSWDNAANTNRLAGYELLDVRASFGIGDSLELFGRVENVFDTEYQTVAGYGTAGRGVFGGIRAKM</sequence>
<dbReference type="Gene3D" id="2.170.130.10">
    <property type="entry name" value="TonB-dependent receptor, plug domain"/>
    <property type="match status" value="1"/>
</dbReference>
<evidence type="ECO:0000256" key="12">
    <source>
        <dbReference type="SAM" id="Phobius"/>
    </source>
</evidence>
<keyword evidence="5" id="KW-0732">Signal</keyword>
<dbReference type="Pfam" id="PF07715">
    <property type="entry name" value="Plug"/>
    <property type="match status" value="1"/>
</dbReference>
<comment type="subcellular location">
    <subcellularLocation>
        <location evidence="1 10">Cell outer membrane</location>
        <topology evidence="1 10">Multi-pass membrane protein</topology>
    </subcellularLocation>
</comment>
<evidence type="ECO:0000256" key="4">
    <source>
        <dbReference type="ARBA" id="ARBA00022692"/>
    </source>
</evidence>
<gene>
    <name evidence="15" type="ORF">GRI69_12400</name>
</gene>
<evidence type="ECO:0000256" key="3">
    <source>
        <dbReference type="ARBA" id="ARBA00022452"/>
    </source>
</evidence>
<keyword evidence="16" id="KW-1185">Reference proteome</keyword>
<keyword evidence="3 10" id="KW-1134">Transmembrane beta strand</keyword>
<proteinExistence type="inferred from homology"/>
<evidence type="ECO:0000256" key="10">
    <source>
        <dbReference type="PROSITE-ProRule" id="PRU01360"/>
    </source>
</evidence>
<dbReference type="InterPro" id="IPR039426">
    <property type="entry name" value="TonB-dep_rcpt-like"/>
</dbReference>
<keyword evidence="6" id="KW-0406">Ion transport</keyword>
<dbReference type="InterPro" id="IPR000531">
    <property type="entry name" value="Beta-barrel_TonB"/>
</dbReference>
<keyword evidence="7 11" id="KW-0798">TonB box</keyword>
<keyword evidence="8 10" id="KW-0472">Membrane</keyword>
<dbReference type="InterPro" id="IPR036942">
    <property type="entry name" value="Beta-barrel_TonB_sf"/>
</dbReference>
<dbReference type="Pfam" id="PF00593">
    <property type="entry name" value="TonB_dep_Rec_b-barrel"/>
    <property type="match status" value="1"/>
</dbReference>
<reference evidence="15 16" key="1">
    <citation type="submission" date="2019-12" db="EMBL/GenBank/DDBJ databases">
        <title>Genomic-based taxomic classification of the family Erythrobacteraceae.</title>
        <authorList>
            <person name="Xu L."/>
        </authorList>
    </citation>
    <scope>NUCLEOTIDE SEQUENCE [LARGE SCALE GENOMIC DNA]</scope>
    <source>
        <strain evidence="15 16">DSM 17792</strain>
    </source>
</reference>
<evidence type="ECO:0000313" key="15">
    <source>
        <dbReference type="EMBL" id="MXO49059.1"/>
    </source>
</evidence>
<comment type="caution">
    <text evidence="15">The sequence shown here is derived from an EMBL/GenBank/DDBJ whole genome shotgun (WGS) entry which is preliminary data.</text>
</comment>
<accession>A0A844XUJ4</accession>
<keyword evidence="4 10" id="KW-0812">Transmembrane</keyword>
<dbReference type="CDD" id="cd01347">
    <property type="entry name" value="ligand_gated_channel"/>
    <property type="match status" value="1"/>
</dbReference>
<keyword evidence="2 10" id="KW-0813">Transport</keyword>
<keyword evidence="15" id="KW-0675">Receptor</keyword>
<evidence type="ECO:0000259" key="14">
    <source>
        <dbReference type="Pfam" id="PF07715"/>
    </source>
</evidence>
<evidence type="ECO:0000256" key="8">
    <source>
        <dbReference type="ARBA" id="ARBA00023136"/>
    </source>
</evidence>
<dbReference type="InterPro" id="IPR012910">
    <property type="entry name" value="Plug_dom"/>
</dbReference>
<comment type="similarity">
    <text evidence="10 11">Belongs to the TonB-dependent receptor family.</text>
</comment>
<evidence type="ECO:0000256" key="9">
    <source>
        <dbReference type="ARBA" id="ARBA00023237"/>
    </source>
</evidence>
<dbReference type="PROSITE" id="PS52016">
    <property type="entry name" value="TONB_DEPENDENT_REC_3"/>
    <property type="match status" value="1"/>
</dbReference>
<keyword evidence="12" id="KW-1133">Transmembrane helix</keyword>
<evidence type="ECO:0000256" key="7">
    <source>
        <dbReference type="ARBA" id="ARBA00023077"/>
    </source>
</evidence>
<dbReference type="EMBL" id="WTYC01000007">
    <property type="protein sequence ID" value="MXO49059.1"/>
    <property type="molecule type" value="Genomic_DNA"/>
</dbReference>
<name>A0A844XUJ4_9SPHN</name>